<organism evidence="10 11">
    <name type="scientific">Jatropha curcas</name>
    <name type="common">Barbados nut</name>
    <dbReference type="NCBI Taxonomy" id="180498"/>
    <lineage>
        <taxon>Eukaryota</taxon>
        <taxon>Viridiplantae</taxon>
        <taxon>Streptophyta</taxon>
        <taxon>Embryophyta</taxon>
        <taxon>Tracheophyta</taxon>
        <taxon>Spermatophyta</taxon>
        <taxon>Magnoliopsida</taxon>
        <taxon>eudicotyledons</taxon>
        <taxon>Gunneridae</taxon>
        <taxon>Pentapetalae</taxon>
        <taxon>rosids</taxon>
        <taxon>fabids</taxon>
        <taxon>Malpighiales</taxon>
        <taxon>Euphorbiaceae</taxon>
        <taxon>Crotonoideae</taxon>
        <taxon>Jatropheae</taxon>
        <taxon>Jatropha</taxon>
    </lineage>
</organism>
<dbReference type="Pfam" id="PF04535">
    <property type="entry name" value="CASP_dom"/>
    <property type="match status" value="1"/>
</dbReference>
<comment type="similarity">
    <text evidence="2 8">Belongs to the Casparian strip membrane proteins (CASP) family.</text>
</comment>
<evidence type="ECO:0000256" key="4">
    <source>
        <dbReference type="ARBA" id="ARBA00022475"/>
    </source>
</evidence>
<evidence type="ECO:0000256" key="7">
    <source>
        <dbReference type="ARBA" id="ARBA00023136"/>
    </source>
</evidence>
<feature type="transmembrane region" description="Helical" evidence="8">
    <location>
        <begin position="58"/>
        <end position="76"/>
    </location>
</feature>
<feature type="domain" description="Casparian strip membrane protein" evidence="9">
    <location>
        <begin position="52"/>
        <end position="142"/>
    </location>
</feature>
<dbReference type="PANTHER" id="PTHR33573">
    <property type="entry name" value="CASP-LIKE PROTEIN 4A4"/>
    <property type="match status" value="1"/>
</dbReference>
<comment type="subcellular location">
    <subcellularLocation>
        <location evidence="1 8">Cell membrane</location>
        <topology evidence="1 8">Multi-pass membrane protein</topology>
    </subcellularLocation>
</comment>
<protein>
    <recommendedName>
        <fullName evidence="8">CASP-like protein</fullName>
    </recommendedName>
</protein>
<dbReference type="AlphaFoldDB" id="A0A067JNM2"/>
<proteinExistence type="inferred from homology"/>
<evidence type="ECO:0000256" key="1">
    <source>
        <dbReference type="ARBA" id="ARBA00004651"/>
    </source>
</evidence>
<evidence type="ECO:0000256" key="5">
    <source>
        <dbReference type="ARBA" id="ARBA00022692"/>
    </source>
</evidence>
<dbReference type="Proteomes" id="UP000027138">
    <property type="component" value="Unassembled WGS sequence"/>
</dbReference>
<accession>A0A067JNM2</accession>
<keyword evidence="4 8" id="KW-1003">Cell membrane</keyword>
<dbReference type="PANTHER" id="PTHR33573:SF15">
    <property type="entry name" value="CASP-LIKE PROTEIN 4A4"/>
    <property type="match status" value="1"/>
</dbReference>
<dbReference type="InterPro" id="IPR006702">
    <property type="entry name" value="CASP_dom"/>
</dbReference>
<gene>
    <name evidence="10" type="ORF">JCGZ_20638</name>
</gene>
<keyword evidence="11" id="KW-1185">Reference proteome</keyword>
<dbReference type="EMBL" id="KK914993">
    <property type="protein sequence ID" value="KDP25482.1"/>
    <property type="molecule type" value="Genomic_DNA"/>
</dbReference>
<evidence type="ECO:0000256" key="6">
    <source>
        <dbReference type="ARBA" id="ARBA00022989"/>
    </source>
</evidence>
<evidence type="ECO:0000256" key="2">
    <source>
        <dbReference type="ARBA" id="ARBA00007651"/>
    </source>
</evidence>
<dbReference type="OrthoDB" id="1869498at2759"/>
<keyword evidence="7 8" id="KW-0472">Membrane</keyword>
<evidence type="ECO:0000313" key="10">
    <source>
        <dbReference type="EMBL" id="KDP25482.1"/>
    </source>
</evidence>
<evidence type="ECO:0000256" key="8">
    <source>
        <dbReference type="RuleBase" id="RU361233"/>
    </source>
</evidence>
<keyword evidence="5 8" id="KW-0812">Transmembrane</keyword>
<comment type="subunit">
    <text evidence="3 8">Homodimer and heterodimers.</text>
</comment>
<keyword evidence="6 8" id="KW-1133">Transmembrane helix</keyword>
<evidence type="ECO:0000259" key="9">
    <source>
        <dbReference type="Pfam" id="PF04535"/>
    </source>
</evidence>
<evidence type="ECO:0000256" key="3">
    <source>
        <dbReference type="ARBA" id="ARBA00011489"/>
    </source>
</evidence>
<feature type="transmembrane region" description="Helical" evidence="8">
    <location>
        <begin position="96"/>
        <end position="115"/>
    </location>
</feature>
<name>A0A067JNM2_JATCU</name>
<dbReference type="GO" id="GO:0005886">
    <property type="term" value="C:plasma membrane"/>
    <property type="evidence" value="ECO:0007669"/>
    <property type="project" value="UniProtKB-SubCell"/>
</dbReference>
<reference evidence="10 11" key="1">
    <citation type="journal article" date="2014" name="PLoS ONE">
        <title>Global Analysis of Gene Expression Profiles in Physic Nut (Jatropha curcas L.) Seedlings Exposed to Salt Stress.</title>
        <authorList>
            <person name="Zhang L."/>
            <person name="Zhang C."/>
            <person name="Wu P."/>
            <person name="Chen Y."/>
            <person name="Li M."/>
            <person name="Jiang H."/>
            <person name="Wu G."/>
        </authorList>
    </citation>
    <scope>NUCLEOTIDE SEQUENCE [LARGE SCALE GENOMIC DNA]</scope>
    <source>
        <strain evidence="11">cv. GZQX0401</strain>
        <tissue evidence="10">Young leaves</tissue>
    </source>
</reference>
<evidence type="ECO:0000313" key="11">
    <source>
        <dbReference type="Proteomes" id="UP000027138"/>
    </source>
</evidence>
<comment type="caution">
    <text evidence="8">Lacks conserved residue(s) required for the propagation of feature annotation.</text>
</comment>
<sequence>MKQGEELVFAGRTMVGVSESPLSVNSLSQRPFPTPSPFSFSIASTRWSSRPSIHLSGLVLRFLALLFSFVSALSLAFPPSKKNGQFADYPELKYCFVVYVLVFIYSAFQLFKGVCDITHTGFLISDMISDYLSFILDQVAASSAVSDVIDPTPSDV</sequence>